<feature type="chain" id="PRO_5047527674" description="Outer membrane protein beta-barrel domain-containing protein" evidence="1">
    <location>
        <begin position="22"/>
        <end position="228"/>
    </location>
</feature>
<dbReference type="GeneID" id="89687140"/>
<dbReference type="Gene3D" id="2.40.160.170">
    <property type="match status" value="1"/>
</dbReference>
<evidence type="ECO:0000256" key="1">
    <source>
        <dbReference type="SAM" id="SignalP"/>
    </source>
</evidence>
<proteinExistence type="predicted"/>
<dbReference type="Proteomes" id="UP000711178">
    <property type="component" value="Unassembled WGS sequence"/>
</dbReference>
<organism evidence="2 3">
    <name type="scientific">Chromobacterium subtsugae</name>
    <dbReference type="NCBI Taxonomy" id="251747"/>
    <lineage>
        <taxon>Bacteria</taxon>
        <taxon>Pseudomonadati</taxon>
        <taxon>Pseudomonadota</taxon>
        <taxon>Betaproteobacteria</taxon>
        <taxon>Neisseriales</taxon>
        <taxon>Chromobacteriaceae</taxon>
        <taxon>Chromobacterium</taxon>
    </lineage>
</organism>
<gene>
    <name evidence="2" type="ORF">KIF53_03505</name>
</gene>
<accession>A0ABS7FA96</accession>
<sequence>MQVFQRAVALALLTLPAAAFAQSDDAEFAVGAGLGTTGYDLMASYKVLDNLNVRGTLSGLNYSRDGDYNTDTHYNGKFKLFQTGVLADYFPFGNSFRMSGGLALNQTKLGLQASAGSSTTYRLNGNTYYSNQVGDLDGEAKWNKPALYLGLGFGNSVKNKGLSLSGDFGVLLTGKPDTTLTASCTSALSAAQCQQLQNDVGVEQNKLRDDTNKLNFWPVARLTLNYAF</sequence>
<dbReference type="RefSeq" id="WP_043575572.1">
    <property type="nucleotide sequence ID" value="NZ_CP142381.1"/>
</dbReference>
<keyword evidence="1" id="KW-0732">Signal</keyword>
<evidence type="ECO:0000313" key="3">
    <source>
        <dbReference type="Proteomes" id="UP000711178"/>
    </source>
</evidence>
<name>A0ABS7FA96_9NEIS</name>
<feature type="signal peptide" evidence="1">
    <location>
        <begin position="1"/>
        <end position="21"/>
    </location>
</feature>
<evidence type="ECO:0000313" key="2">
    <source>
        <dbReference type="EMBL" id="MBW8286696.1"/>
    </source>
</evidence>
<keyword evidence="3" id="KW-1185">Reference proteome</keyword>
<reference evidence="2 3" key="1">
    <citation type="submission" date="2021-05" db="EMBL/GenBank/DDBJ databases">
        <title>Draft Whole Genome Sequencing Of Biosensor Chromobacterium violaceum Strain CV026 Reveals A Regulatory RNA In Chromobacterium violaceum Phenotype Regulatory Network.</title>
        <authorList>
            <person name="Hong K.W."/>
            <person name="Chan K.G."/>
            <person name="Chang C.-Y."/>
        </authorList>
    </citation>
    <scope>NUCLEOTIDE SEQUENCE [LARGE SCALE GENOMIC DNA]</scope>
    <source>
        <strain evidence="2 3">ATCC 31532</strain>
    </source>
</reference>
<comment type="caution">
    <text evidence="2">The sequence shown here is derived from an EMBL/GenBank/DDBJ whole genome shotgun (WGS) entry which is preliminary data.</text>
</comment>
<dbReference type="EMBL" id="JAHDTB010000002">
    <property type="protein sequence ID" value="MBW8286696.1"/>
    <property type="molecule type" value="Genomic_DNA"/>
</dbReference>
<evidence type="ECO:0008006" key="4">
    <source>
        <dbReference type="Google" id="ProtNLM"/>
    </source>
</evidence>
<protein>
    <recommendedName>
        <fullName evidence="4">Outer membrane protein beta-barrel domain-containing protein</fullName>
    </recommendedName>
</protein>